<gene>
    <name evidence="2" type="ORF">GCM10022214_55440</name>
</gene>
<dbReference type="PANTHER" id="PTHR36222:SF1">
    <property type="entry name" value="SERINE PROTEASE INHIBITOR RV3364C"/>
    <property type="match status" value="1"/>
</dbReference>
<dbReference type="RefSeq" id="WP_344953188.1">
    <property type="nucleotide sequence ID" value="NZ_BAAAZG010000042.1"/>
</dbReference>
<dbReference type="InterPro" id="IPR053141">
    <property type="entry name" value="Mycobact_SerProt_Inhib_Rv3364c"/>
</dbReference>
<name>A0ABP7WGL7_9ACTN</name>
<dbReference type="Gene3D" id="3.30.450.30">
    <property type="entry name" value="Dynein light chain 2a, cytoplasmic"/>
    <property type="match status" value="1"/>
</dbReference>
<evidence type="ECO:0000313" key="2">
    <source>
        <dbReference type="EMBL" id="GAA4088023.1"/>
    </source>
</evidence>
<dbReference type="SUPFAM" id="SSF103196">
    <property type="entry name" value="Roadblock/LC7 domain"/>
    <property type="match status" value="1"/>
</dbReference>
<sequence>MTHNTATGELNWLVNDFAERVPAVRQAVLLSRDGLAVAASRELAREDAEHLAALAAGVQSLARGAGRHFGGGNVRQTIIEMDTVLLFVTAAGDGSCLAVLAEAEADAGLIAYEMAVLIQRVGTHLQVDPRFA</sequence>
<dbReference type="PANTHER" id="PTHR36222">
    <property type="entry name" value="SERINE PROTEASE INHIBITOR RV3364C"/>
    <property type="match status" value="1"/>
</dbReference>
<proteinExistence type="predicted"/>
<comment type="caution">
    <text evidence="2">The sequence shown here is derived from an EMBL/GenBank/DDBJ whole genome shotgun (WGS) entry which is preliminary data.</text>
</comment>
<keyword evidence="3" id="KW-1185">Reference proteome</keyword>
<dbReference type="SMART" id="SM00960">
    <property type="entry name" value="Robl_LC7"/>
    <property type="match status" value="1"/>
</dbReference>
<protein>
    <submittedName>
        <fullName evidence="2">Roadblock/LC7 domain-containing protein</fullName>
    </submittedName>
</protein>
<dbReference type="Proteomes" id="UP001500683">
    <property type="component" value="Unassembled WGS sequence"/>
</dbReference>
<organism evidence="2 3">
    <name type="scientific">Actinomadura miaoliensis</name>
    <dbReference type="NCBI Taxonomy" id="430685"/>
    <lineage>
        <taxon>Bacteria</taxon>
        <taxon>Bacillati</taxon>
        <taxon>Actinomycetota</taxon>
        <taxon>Actinomycetes</taxon>
        <taxon>Streptosporangiales</taxon>
        <taxon>Thermomonosporaceae</taxon>
        <taxon>Actinomadura</taxon>
    </lineage>
</organism>
<accession>A0ABP7WGL7</accession>
<reference evidence="3" key="1">
    <citation type="journal article" date="2019" name="Int. J. Syst. Evol. Microbiol.">
        <title>The Global Catalogue of Microorganisms (GCM) 10K type strain sequencing project: providing services to taxonomists for standard genome sequencing and annotation.</title>
        <authorList>
            <consortium name="The Broad Institute Genomics Platform"/>
            <consortium name="The Broad Institute Genome Sequencing Center for Infectious Disease"/>
            <person name="Wu L."/>
            <person name="Ma J."/>
        </authorList>
    </citation>
    <scope>NUCLEOTIDE SEQUENCE [LARGE SCALE GENOMIC DNA]</scope>
    <source>
        <strain evidence="3">JCM 16702</strain>
    </source>
</reference>
<dbReference type="InterPro" id="IPR004942">
    <property type="entry name" value="Roadblock/LAMTOR2_dom"/>
</dbReference>
<dbReference type="EMBL" id="BAAAZG010000042">
    <property type="protein sequence ID" value="GAA4088023.1"/>
    <property type="molecule type" value="Genomic_DNA"/>
</dbReference>
<dbReference type="Pfam" id="PF03259">
    <property type="entry name" value="Robl_LC7"/>
    <property type="match status" value="1"/>
</dbReference>
<feature type="domain" description="Roadblock/LAMTOR2" evidence="1">
    <location>
        <begin position="11"/>
        <end position="101"/>
    </location>
</feature>
<evidence type="ECO:0000259" key="1">
    <source>
        <dbReference type="SMART" id="SM00960"/>
    </source>
</evidence>
<evidence type="ECO:0000313" key="3">
    <source>
        <dbReference type="Proteomes" id="UP001500683"/>
    </source>
</evidence>